<accession>A0A9D3NZ89</accession>
<gene>
    <name evidence="2" type="ORF">KOW79_005780</name>
</gene>
<evidence type="ECO:0000313" key="3">
    <source>
        <dbReference type="Proteomes" id="UP000824219"/>
    </source>
</evidence>
<dbReference type="AlphaFoldDB" id="A0A9D3NZ89"/>
<feature type="region of interest" description="Disordered" evidence="1">
    <location>
        <begin position="63"/>
        <end position="91"/>
    </location>
</feature>
<feature type="compositionally biased region" description="Basic and acidic residues" evidence="1">
    <location>
        <begin position="78"/>
        <end position="91"/>
    </location>
</feature>
<proteinExistence type="predicted"/>
<dbReference type="Proteomes" id="UP000824219">
    <property type="component" value="Linkage Group LG06"/>
</dbReference>
<protein>
    <submittedName>
        <fullName evidence="2">Uncharacterized protein</fullName>
    </submittedName>
</protein>
<evidence type="ECO:0000256" key="1">
    <source>
        <dbReference type="SAM" id="MobiDB-lite"/>
    </source>
</evidence>
<keyword evidence="3" id="KW-1185">Reference proteome</keyword>
<sequence>METAAAMATAARSSGSYGARIFWRPMKTHRSPLTNHIVNMETAGAPHCSASIFLAPLPLLHAPSLHPGGRESQMQRPRQMEGAEEGKEKSD</sequence>
<reference evidence="2 3" key="1">
    <citation type="submission" date="2021-06" db="EMBL/GenBank/DDBJ databases">
        <title>Chromosome-level genome assembly of the red-tail catfish (Hemibagrus wyckioides).</title>
        <authorList>
            <person name="Shao F."/>
        </authorList>
    </citation>
    <scope>NUCLEOTIDE SEQUENCE [LARGE SCALE GENOMIC DNA]</scope>
    <source>
        <strain evidence="2">EC202008001</strain>
        <tissue evidence="2">Blood</tissue>
    </source>
</reference>
<comment type="caution">
    <text evidence="2">The sequence shown here is derived from an EMBL/GenBank/DDBJ whole genome shotgun (WGS) entry which is preliminary data.</text>
</comment>
<organism evidence="2 3">
    <name type="scientific">Hemibagrus wyckioides</name>
    <dbReference type="NCBI Taxonomy" id="337641"/>
    <lineage>
        <taxon>Eukaryota</taxon>
        <taxon>Metazoa</taxon>
        <taxon>Chordata</taxon>
        <taxon>Craniata</taxon>
        <taxon>Vertebrata</taxon>
        <taxon>Euteleostomi</taxon>
        <taxon>Actinopterygii</taxon>
        <taxon>Neopterygii</taxon>
        <taxon>Teleostei</taxon>
        <taxon>Ostariophysi</taxon>
        <taxon>Siluriformes</taxon>
        <taxon>Bagridae</taxon>
        <taxon>Hemibagrus</taxon>
    </lineage>
</organism>
<name>A0A9D3NZ89_9TELE</name>
<dbReference type="EMBL" id="JAHKSW010000006">
    <property type="protein sequence ID" value="KAG7331811.1"/>
    <property type="molecule type" value="Genomic_DNA"/>
</dbReference>
<evidence type="ECO:0000313" key="2">
    <source>
        <dbReference type="EMBL" id="KAG7331811.1"/>
    </source>
</evidence>